<dbReference type="EMBL" id="CAJVPG010000055">
    <property type="protein sequence ID" value="CAG8289849.1"/>
    <property type="molecule type" value="Genomic_DNA"/>
</dbReference>
<name>A0A9W4IIH6_9EURO</name>
<keyword evidence="3" id="KW-1185">Reference proteome</keyword>
<sequence length="63" mass="7247">MYFISLFFIFFFFIISLAAGEFSRIFVSNLGMSQFCDSCKGYLPCCFGAGRLPIFHLSFEPYT</sequence>
<comment type="caution">
    <text evidence="2">The sequence shown here is derived from an EMBL/GenBank/DDBJ whole genome shotgun (WGS) entry which is preliminary data.</text>
</comment>
<dbReference type="Proteomes" id="UP001152649">
    <property type="component" value="Unassembled WGS sequence"/>
</dbReference>
<evidence type="ECO:0000313" key="3">
    <source>
        <dbReference type="Proteomes" id="UP001152649"/>
    </source>
</evidence>
<evidence type="ECO:0008006" key="4">
    <source>
        <dbReference type="Google" id="ProtNLM"/>
    </source>
</evidence>
<protein>
    <recommendedName>
        <fullName evidence="4">Secreted protein</fullName>
    </recommendedName>
</protein>
<organism evidence="2 3">
    <name type="scientific">Penicillium salamii</name>
    <dbReference type="NCBI Taxonomy" id="1612424"/>
    <lineage>
        <taxon>Eukaryota</taxon>
        <taxon>Fungi</taxon>
        <taxon>Dikarya</taxon>
        <taxon>Ascomycota</taxon>
        <taxon>Pezizomycotina</taxon>
        <taxon>Eurotiomycetes</taxon>
        <taxon>Eurotiomycetidae</taxon>
        <taxon>Eurotiales</taxon>
        <taxon>Aspergillaceae</taxon>
        <taxon>Penicillium</taxon>
    </lineage>
</organism>
<feature type="chain" id="PRO_5040909809" description="Secreted protein" evidence="1">
    <location>
        <begin position="21"/>
        <end position="63"/>
    </location>
</feature>
<keyword evidence="1" id="KW-0732">Signal</keyword>
<dbReference type="OrthoDB" id="4937900at2759"/>
<reference evidence="2" key="1">
    <citation type="submission" date="2021-07" db="EMBL/GenBank/DDBJ databases">
        <authorList>
            <person name="Branca A.L. A."/>
        </authorList>
    </citation>
    <scope>NUCLEOTIDE SEQUENCE</scope>
</reference>
<gene>
    <name evidence="2" type="ORF">PSALAMII_LOCUS1613</name>
</gene>
<proteinExistence type="predicted"/>
<evidence type="ECO:0000313" key="2">
    <source>
        <dbReference type="EMBL" id="CAG8289849.1"/>
    </source>
</evidence>
<evidence type="ECO:0000256" key="1">
    <source>
        <dbReference type="SAM" id="SignalP"/>
    </source>
</evidence>
<accession>A0A9W4IIH6</accession>
<dbReference type="AlphaFoldDB" id="A0A9W4IIH6"/>
<feature type="signal peptide" evidence="1">
    <location>
        <begin position="1"/>
        <end position="20"/>
    </location>
</feature>